<dbReference type="GO" id="GO:0046872">
    <property type="term" value="F:metal ion binding"/>
    <property type="evidence" value="ECO:0007669"/>
    <property type="project" value="UniProtKB-KW"/>
</dbReference>
<dbReference type="AlphaFoldDB" id="K5XPV8"/>
<dbReference type="RefSeq" id="XP_007332671.1">
    <property type="nucleotide sequence ID" value="XM_007332609.1"/>
</dbReference>
<dbReference type="GeneID" id="18824805"/>
<evidence type="ECO:0000256" key="8">
    <source>
        <dbReference type="SAM" id="Phobius"/>
    </source>
</evidence>
<dbReference type="PANTHER" id="PTHR20855">
    <property type="entry name" value="ADIPOR/PROGESTIN RECEPTOR-RELATED"/>
    <property type="match status" value="1"/>
</dbReference>
<feature type="region of interest" description="Disordered" evidence="7">
    <location>
        <begin position="1"/>
        <end position="27"/>
    </location>
</feature>
<feature type="transmembrane region" description="Helical" evidence="8">
    <location>
        <begin position="153"/>
        <end position="176"/>
    </location>
</feature>
<evidence type="ECO:0000313" key="9">
    <source>
        <dbReference type="EMBL" id="EKM76775.1"/>
    </source>
</evidence>
<dbReference type="GO" id="GO:0038023">
    <property type="term" value="F:signaling receptor activity"/>
    <property type="evidence" value="ECO:0007669"/>
    <property type="project" value="TreeGrafter"/>
</dbReference>
<dbReference type="OrthoDB" id="529367at2759"/>
<gene>
    <name evidence="9" type="ORF">AGABI1DRAFT_115647</name>
</gene>
<dbReference type="PANTHER" id="PTHR20855:SF52">
    <property type="entry name" value="ADIPONECTIN RECEPTOR PROTEIN"/>
    <property type="match status" value="1"/>
</dbReference>
<keyword evidence="4 8" id="KW-1133">Transmembrane helix</keyword>
<dbReference type="InParanoid" id="K5XPV8"/>
<dbReference type="eggNOG" id="KOG0748">
    <property type="taxonomic scope" value="Eukaryota"/>
</dbReference>
<dbReference type="EMBL" id="JH971400">
    <property type="protein sequence ID" value="EKM76775.1"/>
    <property type="molecule type" value="Genomic_DNA"/>
</dbReference>
<dbReference type="GO" id="GO:0006882">
    <property type="term" value="P:intracellular zinc ion homeostasis"/>
    <property type="evidence" value="ECO:0007669"/>
    <property type="project" value="TreeGrafter"/>
</dbReference>
<comment type="subcellular location">
    <subcellularLocation>
        <location evidence="1">Membrane</location>
        <topology evidence="1">Multi-pass membrane protein</topology>
    </subcellularLocation>
</comment>
<feature type="transmembrane region" description="Helical" evidence="8">
    <location>
        <begin position="117"/>
        <end position="141"/>
    </location>
</feature>
<evidence type="ECO:0008006" key="11">
    <source>
        <dbReference type="Google" id="ProtNLM"/>
    </source>
</evidence>
<keyword evidence="10" id="KW-1185">Reference proteome</keyword>
<dbReference type="HOGENOM" id="CLU_023075_2_0_1"/>
<evidence type="ECO:0000256" key="6">
    <source>
        <dbReference type="PIRSR" id="PIRSR604254-1"/>
    </source>
</evidence>
<feature type="transmembrane region" description="Helical" evidence="8">
    <location>
        <begin position="213"/>
        <end position="234"/>
    </location>
</feature>
<keyword evidence="6" id="KW-0862">Zinc</keyword>
<protein>
    <recommendedName>
        <fullName evidence="11">HlyIII-domain-containing protein</fullName>
    </recommendedName>
</protein>
<reference evidence="10" key="1">
    <citation type="journal article" date="2012" name="Proc. Natl. Acad. Sci. U.S.A.">
        <title>Genome sequence of the button mushroom Agaricus bisporus reveals mechanisms governing adaptation to a humic-rich ecological niche.</title>
        <authorList>
            <person name="Morin E."/>
            <person name="Kohler A."/>
            <person name="Baker A.R."/>
            <person name="Foulongne-Oriol M."/>
            <person name="Lombard V."/>
            <person name="Nagy L.G."/>
            <person name="Ohm R.A."/>
            <person name="Patyshakuliyeva A."/>
            <person name="Brun A."/>
            <person name="Aerts A.L."/>
            <person name="Bailey A.M."/>
            <person name="Billette C."/>
            <person name="Coutinho P.M."/>
            <person name="Deakin G."/>
            <person name="Doddapaneni H."/>
            <person name="Floudas D."/>
            <person name="Grimwood J."/>
            <person name="Hilden K."/>
            <person name="Kuees U."/>
            <person name="LaButti K.M."/>
            <person name="Lapidus A."/>
            <person name="Lindquist E.A."/>
            <person name="Lucas S.M."/>
            <person name="Murat C."/>
            <person name="Riley R.W."/>
            <person name="Salamov A.A."/>
            <person name="Schmutz J."/>
            <person name="Subramanian V."/>
            <person name="Woesten H.A.B."/>
            <person name="Xu J."/>
            <person name="Eastwood D.C."/>
            <person name="Foster G.D."/>
            <person name="Sonnenberg A.S."/>
            <person name="Cullen D."/>
            <person name="de Vries R.P."/>
            <person name="Lundell T."/>
            <person name="Hibbett D.S."/>
            <person name="Henrissat B."/>
            <person name="Burton K.S."/>
            <person name="Kerrigan R.W."/>
            <person name="Challen M.P."/>
            <person name="Grigoriev I.V."/>
            <person name="Martin F."/>
        </authorList>
    </citation>
    <scope>NUCLEOTIDE SEQUENCE [LARGE SCALE GENOMIC DNA]</scope>
    <source>
        <strain evidence="10">JB137-S8 / ATCC MYA-4627 / FGSC 10392</strain>
    </source>
</reference>
<keyword evidence="3 8" id="KW-0812">Transmembrane</keyword>
<evidence type="ECO:0000256" key="2">
    <source>
        <dbReference type="ARBA" id="ARBA00007018"/>
    </source>
</evidence>
<organism evidence="9 10">
    <name type="scientific">Agaricus bisporus var. burnettii (strain JB137-S8 / ATCC MYA-4627 / FGSC 10392)</name>
    <name type="common">White button mushroom</name>
    <dbReference type="NCBI Taxonomy" id="597362"/>
    <lineage>
        <taxon>Eukaryota</taxon>
        <taxon>Fungi</taxon>
        <taxon>Dikarya</taxon>
        <taxon>Basidiomycota</taxon>
        <taxon>Agaricomycotina</taxon>
        <taxon>Agaricomycetes</taxon>
        <taxon>Agaricomycetidae</taxon>
        <taxon>Agaricales</taxon>
        <taxon>Agaricineae</taxon>
        <taxon>Agaricaceae</taxon>
        <taxon>Agaricus</taxon>
    </lineage>
</organism>
<comment type="similarity">
    <text evidence="2">Belongs to the ADIPOR family.</text>
</comment>
<feature type="transmembrane region" description="Helical" evidence="8">
    <location>
        <begin position="87"/>
        <end position="105"/>
    </location>
</feature>
<evidence type="ECO:0000256" key="5">
    <source>
        <dbReference type="ARBA" id="ARBA00023136"/>
    </source>
</evidence>
<feature type="compositionally biased region" description="Polar residues" evidence="7">
    <location>
        <begin position="15"/>
        <end position="25"/>
    </location>
</feature>
<sequence>MSDADSYSIRYRNSPDGSKSASALVNSDERVRSSPPCLITWNELEEWQKDNEYIVGGYRRVRHNWMACIESVYAYLHNETINIHSHLWAAILVAYLCTTFYGNHIKPFAPVSTWVDSAVFLTFLISAIACLSLSASFHAFGCHSEKVASRCHAYDYSGIIILIVGSFVPAIYYGFFCDNFHKYLYLTIIFLGGLGAAYIVLSPEYSKPTHRGARTAVFIALGVSAVVPVSHLIASLGLHELVINMGLGWLLVMGALYIIGALLYANRIPERFAPGRFDYFFASHQIFHVCVVLAILAHYRCVIIVSAYRFSASGACGT</sequence>
<evidence type="ECO:0000256" key="1">
    <source>
        <dbReference type="ARBA" id="ARBA00004141"/>
    </source>
</evidence>
<dbReference type="OMA" id="IGNACDY"/>
<dbReference type="Proteomes" id="UP000008493">
    <property type="component" value="Unassembled WGS sequence"/>
</dbReference>
<feature type="binding site" evidence="6">
    <location>
        <position position="288"/>
    </location>
    <ligand>
        <name>Zn(2+)</name>
        <dbReference type="ChEBI" id="CHEBI:29105"/>
    </ligand>
</feature>
<dbReference type="KEGG" id="abp:AGABI1DRAFT115647"/>
<dbReference type="Pfam" id="PF03006">
    <property type="entry name" value="HlyIII"/>
    <property type="match status" value="1"/>
</dbReference>
<keyword evidence="6" id="KW-0479">Metal-binding</keyword>
<evidence type="ECO:0000256" key="7">
    <source>
        <dbReference type="SAM" id="MobiDB-lite"/>
    </source>
</evidence>
<feature type="transmembrane region" description="Helical" evidence="8">
    <location>
        <begin position="286"/>
        <end position="308"/>
    </location>
</feature>
<dbReference type="GO" id="GO:0016020">
    <property type="term" value="C:membrane"/>
    <property type="evidence" value="ECO:0007669"/>
    <property type="project" value="UniProtKB-SubCell"/>
</dbReference>
<keyword evidence="5 8" id="KW-0472">Membrane</keyword>
<feature type="binding site" evidence="6">
    <location>
        <position position="284"/>
    </location>
    <ligand>
        <name>Zn(2+)</name>
        <dbReference type="ChEBI" id="CHEBI:29105"/>
    </ligand>
</feature>
<dbReference type="InterPro" id="IPR004254">
    <property type="entry name" value="AdipoR/HlyIII-related"/>
</dbReference>
<evidence type="ECO:0000256" key="3">
    <source>
        <dbReference type="ARBA" id="ARBA00022692"/>
    </source>
</evidence>
<proteinExistence type="inferred from homology"/>
<feature type="transmembrane region" description="Helical" evidence="8">
    <location>
        <begin position="246"/>
        <end position="265"/>
    </location>
</feature>
<feature type="binding site" evidence="6">
    <location>
        <position position="138"/>
    </location>
    <ligand>
        <name>Zn(2+)</name>
        <dbReference type="ChEBI" id="CHEBI:29105"/>
    </ligand>
</feature>
<dbReference type="FunCoup" id="K5XPV8">
    <property type="interactions" value="35"/>
</dbReference>
<feature type="transmembrane region" description="Helical" evidence="8">
    <location>
        <begin position="182"/>
        <end position="201"/>
    </location>
</feature>
<accession>K5XPV8</accession>
<evidence type="ECO:0000256" key="4">
    <source>
        <dbReference type="ARBA" id="ARBA00022989"/>
    </source>
</evidence>
<name>K5XPV8_AGABU</name>
<dbReference type="STRING" id="597362.K5XPV8"/>
<evidence type="ECO:0000313" key="10">
    <source>
        <dbReference type="Proteomes" id="UP000008493"/>
    </source>
</evidence>